<organism evidence="1 2">
    <name type="scientific">Trichinella murrelli</name>
    <dbReference type="NCBI Taxonomy" id="144512"/>
    <lineage>
        <taxon>Eukaryota</taxon>
        <taxon>Metazoa</taxon>
        <taxon>Ecdysozoa</taxon>
        <taxon>Nematoda</taxon>
        <taxon>Enoplea</taxon>
        <taxon>Dorylaimia</taxon>
        <taxon>Trichinellida</taxon>
        <taxon>Trichinellidae</taxon>
        <taxon>Trichinella</taxon>
    </lineage>
</organism>
<proteinExistence type="predicted"/>
<name>A0A0V0TMG5_9BILA</name>
<evidence type="ECO:0000313" key="1">
    <source>
        <dbReference type="EMBL" id="KRX40239.1"/>
    </source>
</evidence>
<reference evidence="1 2" key="1">
    <citation type="submission" date="2015-01" db="EMBL/GenBank/DDBJ databases">
        <title>Evolution of Trichinella species and genotypes.</title>
        <authorList>
            <person name="Korhonen P.K."/>
            <person name="Edoardo P."/>
            <person name="Giuseppe L.R."/>
            <person name="Gasser R.B."/>
        </authorList>
    </citation>
    <scope>NUCLEOTIDE SEQUENCE [LARGE SCALE GENOMIC DNA]</scope>
    <source>
        <strain evidence="1">ISS417</strain>
    </source>
</reference>
<evidence type="ECO:0000313" key="2">
    <source>
        <dbReference type="Proteomes" id="UP000055048"/>
    </source>
</evidence>
<accession>A0A0V0TMG5</accession>
<keyword evidence="2" id="KW-1185">Reference proteome</keyword>
<protein>
    <submittedName>
        <fullName evidence="1">Uncharacterized protein</fullName>
    </submittedName>
</protein>
<dbReference type="Proteomes" id="UP000055048">
    <property type="component" value="Unassembled WGS sequence"/>
</dbReference>
<comment type="caution">
    <text evidence="1">The sequence shown here is derived from an EMBL/GenBank/DDBJ whole genome shotgun (WGS) entry which is preliminary data.</text>
</comment>
<gene>
    <name evidence="1" type="ORF">T05_7333</name>
</gene>
<dbReference type="EMBL" id="JYDJ01000206">
    <property type="protein sequence ID" value="KRX40239.1"/>
    <property type="molecule type" value="Genomic_DNA"/>
</dbReference>
<dbReference type="PROSITE" id="PS51257">
    <property type="entry name" value="PROKAR_LIPOPROTEIN"/>
    <property type="match status" value="1"/>
</dbReference>
<sequence>MQLSSSRGSQLVLWWQSCCLHRSVKAAAAACNSAWPIVKSAQPDRPGYVDQ</sequence>
<dbReference type="AlphaFoldDB" id="A0A0V0TMG5"/>